<protein>
    <submittedName>
        <fullName evidence="2">CDP-glycerol glycerophosphotransferase</fullName>
    </submittedName>
</protein>
<evidence type="ECO:0000313" key="2">
    <source>
        <dbReference type="EMBL" id="GLC29616.1"/>
    </source>
</evidence>
<dbReference type="Gene3D" id="3.40.50.12580">
    <property type="match status" value="1"/>
</dbReference>
<sequence length="412" mass="47999">MKFYIDPGTGSMLFAILIGIIGALKYVIRMTMVKLRFILSGGKKVDMNSGRIPYVIFSDNKRYWNVFEPICREFDRRGIDIVYMTASPDDPVLKCPYEHVKGKFIGKNNVAFAKLNFLNATIVLSTTPGLDVYQWKRSKDVQCYVHILHAAGEVTLYRMFGIDYYDSMLLSSHYQLEDVRKLEQLRQLPEKEIYIVGLPYMDEMVQRLKNSGPVETHERTVLLAPSWGPSAIFSKFGGNIIKTLLKTGYHVIVRPHPQSFESEKDMIDKIMKEYPESEQLEWNRDVDNFDVLKRSDILISDFSGVTFDFALVYDKPIIYADTKFDKAPYDVWWLEEDLWTNTALPRIGMKLTEEKMDSLKEMIDTCLEDPKYAIGRDEVRNETWEYFGEGTKRTVDWLLNKYSQLTKEEEDK</sequence>
<name>A0ABQ5N380_9CLOT</name>
<keyword evidence="3" id="KW-1185">Reference proteome</keyword>
<dbReference type="RefSeq" id="WP_264848906.1">
    <property type="nucleotide sequence ID" value="NZ_BRXR01000001.1"/>
</dbReference>
<reference evidence="2 3" key="1">
    <citation type="journal article" date="2024" name="Int. J. Syst. Evol. Microbiol.">
        <title>Clostridium omnivorum sp. nov., isolated from anoxic soil under the treatment of reductive soil disinfestation.</title>
        <authorList>
            <person name="Ueki A."/>
            <person name="Tonouchi A."/>
            <person name="Kaku N."/>
            <person name="Honma S."/>
            <person name="Ueki K."/>
        </authorList>
    </citation>
    <scope>NUCLEOTIDE SEQUENCE [LARGE SCALE GENOMIC DNA]</scope>
    <source>
        <strain evidence="2 3">E14</strain>
    </source>
</reference>
<evidence type="ECO:0000256" key="1">
    <source>
        <dbReference type="SAM" id="Phobius"/>
    </source>
</evidence>
<dbReference type="Proteomes" id="UP001208567">
    <property type="component" value="Unassembled WGS sequence"/>
</dbReference>
<proteinExistence type="predicted"/>
<dbReference type="EMBL" id="BRXR01000001">
    <property type="protein sequence ID" value="GLC29616.1"/>
    <property type="molecule type" value="Genomic_DNA"/>
</dbReference>
<evidence type="ECO:0000313" key="3">
    <source>
        <dbReference type="Proteomes" id="UP001208567"/>
    </source>
</evidence>
<gene>
    <name evidence="2" type="ORF">bsdE14_10260</name>
</gene>
<keyword evidence="1" id="KW-0812">Transmembrane</keyword>
<comment type="caution">
    <text evidence="2">The sequence shown here is derived from an EMBL/GenBank/DDBJ whole genome shotgun (WGS) entry which is preliminary data.</text>
</comment>
<accession>A0ABQ5N380</accession>
<keyword evidence="1" id="KW-0472">Membrane</keyword>
<feature type="transmembrane region" description="Helical" evidence="1">
    <location>
        <begin position="12"/>
        <end position="28"/>
    </location>
</feature>
<dbReference type="InterPro" id="IPR043148">
    <property type="entry name" value="TagF_C"/>
</dbReference>
<keyword evidence="1" id="KW-1133">Transmembrane helix</keyword>
<dbReference type="SUPFAM" id="SSF53756">
    <property type="entry name" value="UDP-Glycosyltransferase/glycogen phosphorylase"/>
    <property type="match status" value="1"/>
</dbReference>
<dbReference type="Pfam" id="PF04464">
    <property type="entry name" value="Glyphos_transf"/>
    <property type="match status" value="1"/>
</dbReference>
<organism evidence="2 3">
    <name type="scientific">Clostridium omnivorum</name>
    <dbReference type="NCBI Taxonomy" id="1604902"/>
    <lineage>
        <taxon>Bacteria</taxon>
        <taxon>Bacillati</taxon>
        <taxon>Bacillota</taxon>
        <taxon>Clostridia</taxon>
        <taxon>Eubacteriales</taxon>
        <taxon>Clostridiaceae</taxon>
        <taxon>Clostridium</taxon>
    </lineage>
</organism>
<dbReference type="InterPro" id="IPR007554">
    <property type="entry name" value="Glycerophosphate_synth"/>
</dbReference>